<keyword evidence="3" id="KW-0813">Transport</keyword>
<dbReference type="PANTHER" id="PTHR43337:SF2">
    <property type="entry name" value="XANTHINE_URACIL PERMEASE"/>
    <property type="match status" value="1"/>
</dbReference>
<feature type="transmembrane region" description="Helical" evidence="7">
    <location>
        <begin position="197"/>
        <end position="218"/>
    </location>
</feature>
<reference evidence="8 9" key="1">
    <citation type="submission" date="2022-05" db="EMBL/GenBank/DDBJ databases">
        <title>Genome Sequencing of Bee-Associated Microbes.</title>
        <authorList>
            <person name="Dunlap C."/>
        </authorList>
    </citation>
    <scope>NUCLEOTIDE SEQUENCE [LARGE SCALE GENOMIC DNA]</scope>
    <source>
        <strain evidence="8 9">NRRL B-23120</strain>
    </source>
</reference>
<sequence length="432" mass="45129">MVRFLDRRFGLKAHGTTVRRELMAGLVSFVTSVYIIIVNSAILADAGIPVQAGMIATIATSFVGCWLIGWWSNTPLVIVPGMGINALFTYTVVHTMGLSWQEALAAVFVSGFLFCLVAFTGLAGRISQSVPHTLKEAIGVGIGLFLTFIGLQKSGIVVPSASTFIALGDLGSPEALVTLLTLALMAVLYVRGVNGSFLIAIVFGTAVAWLLGLINPAAEGPGFGLRDAAAVFGALSFGGLWSLPFWIAAFSMAMVIVFENLGLIHSQTASFGRPDTYRRAFQAAAVSNAAAGLLGSSPTVSAVEGSAGIASGGRTGLTAVFTGVLFLGSYFAVPLLQAIPDSAIAPVLIILGSLMLGSIKAIPFEDFSEAFPAFLVIAMIPLTYSIVDGIAFGFIAYPVVKLAAGKGRQVSATLYVIALLFLLYEILQVMNK</sequence>
<comment type="caution">
    <text evidence="8">The sequence shown here is derived from an EMBL/GenBank/DDBJ whole genome shotgun (WGS) entry which is preliminary data.</text>
</comment>
<dbReference type="PANTHER" id="PTHR43337">
    <property type="entry name" value="XANTHINE/URACIL PERMEASE C887.17-RELATED"/>
    <property type="match status" value="1"/>
</dbReference>
<dbReference type="Pfam" id="PF00860">
    <property type="entry name" value="Xan_ur_permease"/>
    <property type="match status" value="1"/>
</dbReference>
<proteinExistence type="inferred from homology"/>
<evidence type="ECO:0000256" key="5">
    <source>
        <dbReference type="ARBA" id="ARBA00022989"/>
    </source>
</evidence>
<keyword evidence="9" id="KW-1185">Reference proteome</keyword>
<dbReference type="RefSeq" id="WP_129112560.1">
    <property type="nucleotide sequence ID" value="NZ_CP026520.1"/>
</dbReference>
<organism evidence="8 9">
    <name type="scientific">Paenibacillus chitinolyticus</name>
    <dbReference type="NCBI Taxonomy" id="79263"/>
    <lineage>
        <taxon>Bacteria</taxon>
        <taxon>Bacillati</taxon>
        <taxon>Bacillota</taxon>
        <taxon>Bacilli</taxon>
        <taxon>Bacillales</taxon>
        <taxon>Paenibacillaceae</taxon>
        <taxon>Paenibacillus</taxon>
    </lineage>
</organism>
<keyword evidence="6 7" id="KW-0472">Membrane</keyword>
<keyword evidence="5 7" id="KW-1133">Transmembrane helix</keyword>
<feature type="transmembrane region" description="Helical" evidence="7">
    <location>
        <begin position="76"/>
        <end position="97"/>
    </location>
</feature>
<keyword evidence="4 7" id="KW-0812">Transmembrane</keyword>
<feature type="transmembrane region" description="Helical" evidence="7">
    <location>
        <begin position="103"/>
        <end position="122"/>
    </location>
</feature>
<evidence type="ECO:0000256" key="4">
    <source>
        <dbReference type="ARBA" id="ARBA00022692"/>
    </source>
</evidence>
<feature type="transmembrane region" description="Helical" evidence="7">
    <location>
        <begin position="374"/>
        <end position="400"/>
    </location>
</feature>
<comment type="similarity">
    <text evidence="2">Belongs to the nucleobase:cation symporter-2 (NCS2) (TC 2.A.40) family. Azg-like subfamily.</text>
</comment>
<evidence type="ECO:0000256" key="3">
    <source>
        <dbReference type="ARBA" id="ARBA00022448"/>
    </source>
</evidence>
<dbReference type="InterPro" id="IPR045018">
    <property type="entry name" value="Azg-like"/>
</dbReference>
<feature type="transmembrane region" description="Helical" evidence="7">
    <location>
        <begin position="21"/>
        <end position="42"/>
    </location>
</feature>
<evidence type="ECO:0000256" key="2">
    <source>
        <dbReference type="ARBA" id="ARBA00005697"/>
    </source>
</evidence>
<feature type="transmembrane region" description="Helical" evidence="7">
    <location>
        <begin position="171"/>
        <end position="190"/>
    </location>
</feature>
<accession>A0ABT4F712</accession>
<evidence type="ECO:0000256" key="1">
    <source>
        <dbReference type="ARBA" id="ARBA00004141"/>
    </source>
</evidence>
<comment type="subcellular location">
    <subcellularLocation>
        <location evidence="1">Membrane</location>
        <topology evidence="1">Multi-pass membrane protein</topology>
    </subcellularLocation>
</comment>
<dbReference type="GeneID" id="95375631"/>
<feature type="transmembrane region" description="Helical" evidence="7">
    <location>
        <begin position="316"/>
        <end position="336"/>
    </location>
</feature>
<feature type="transmembrane region" description="Helical" evidence="7">
    <location>
        <begin position="230"/>
        <end position="258"/>
    </location>
</feature>
<protein>
    <submittedName>
        <fullName evidence="8">NCS2 family permease</fullName>
    </submittedName>
</protein>
<evidence type="ECO:0000256" key="7">
    <source>
        <dbReference type="SAM" id="Phobius"/>
    </source>
</evidence>
<feature type="transmembrane region" description="Helical" evidence="7">
    <location>
        <begin position="134"/>
        <end position="151"/>
    </location>
</feature>
<dbReference type="Proteomes" id="UP001527202">
    <property type="component" value="Unassembled WGS sequence"/>
</dbReference>
<feature type="transmembrane region" description="Helical" evidence="7">
    <location>
        <begin position="412"/>
        <end position="430"/>
    </location>
</feature>
<evidence type="ECO:0000256" key="6">
    <source>
        <dbReference type="ARBA" id="ARBA00023136"/>
    </source>
</evidence>
<dbReference type="EMBL" id="JAMDMJ010000001">
    <property type="protein sequence ID" value="MCY9594297.1"/>
    <property type="molecule type" value="Genomic_DNA"/>
</dbReference>
<feature type="transmembrane region" description="Helical" evidence="7">
    <location>
        <begin position="343"/>
        <end position="362"/>
    </location>
</feature>
<evidence type="ECO:0000313" key="8">
    <source>
        <dbReference type="EMBL" id="MCY9594297.1"/>
    </source>
</evidence>
<evidence type="ECO:0000313" key="9">
    <source>
        <dbReference type="Proteomes" id="UP001527202"/>
    </source>
</evidence>
<gene>
    <name evidence="8" type="ORF">M5X16_00695</name>
</gene>
<feature type="transmembrane region" description="Helical" evidence="7">
    <location>
        <begin position="48"/>
        <end position="69"/>
    </location>
</feature>
<dbReference type="InterPro" id="IPR006043">
    <property type="entry name" value="NCS2"/>
</dbReference>
<name>A0ABT4F712_9BACL</name>